<dbReference type="Gene3D" id="2.150.10.10">
    <property type="entry name" value="Serralysin-like metalloprotease, C-terminal"/>
    <property type="match status" value="2"/>
</dbReference>
<organism evidence="3">
    <name type="scientific">marine sediment metagenome</name>
    <dbReference type="NCBI Taxonomy" id="412755"/>
    <lineage>
        <taxon>unclassified sequences</taxon>
        <taxon>metagenomes</taxon>
        <taxon>ecological metagenomes</taxon>
    </lineage>
</organism>
<dbReference type="PRINTS" id="PR00313">
    <property type="entry name" value="CABNDNGRPT"/>
</dbReference>
<dbReference type="AlphaFoldDB" id="A0A0F9E8P9"/>
<comment type="caution">
    <text evidence="3">The sequence shown here is derived from an EMBL/GenBank/DDBJ whole genome shotgun (WGS) entry which is preliminary data.</text>
</comment>
<reference evidence="3" key="1">
    <citation type="journal article" date="2015" name="Nature">
        <title>Complex archaea that bridge the gap between prokaryotes and eukaryotes.</title>
        <authorList>
            <person name="Spang A."/>
            <person name="Saw J.H."/>
            <person name="Jorgensen S.L."/>
            <person name="Zaremba-Niedzwiedzka K."/>
            <person name="Martijn J."/>
            <person name="Lind A.E."/>
            <person name="van Eijk R."/>
            <person name="Schleper C."/>
            <person name="Guy L."/>
            <person name="Ettema T.J."/>
        </authorList>
    </citation>
    <scope>NUCLEOTIDE SEQUENCE</scope>
</reference>
<evidence type="ECO:0000256" key="1">
    <source>
        <dbReference type="ARBA" id="ARBA00004613"/>
    </source>
</evidence>
<comment type="subcellular location">
    <subcellularLocation>
        <location evidence="1">Secreted</location>
    </subcellularLocation>
</comment>
<keyword evidence="2" id="KW-0964">Secreted</keyword>
<dbReference type="InterPro" id="IPR011049">
    <property type="entry name" value="Serralysin-like_metalloprot_C"/>
</dbReference>
<sequence>GSIKSFRLSNQCSAGNGMLLQSMASQFGVDVRDYAETAFKAELSPNFSYGCAVFLDADDVLRPDALSILLQACRGVGDDTVYGGLGDDQITAIAGLNQIHGNAGHDTITGGSGNDLIYGHAGRDGIYAGPGNDFVYAGDDDDLVDGQAGDDRIWGEDGDDTLYGGDDDDVLVGGDGNDHLDGGAGRDILWGGTEAWAPQYFDQPADFENPPLFDDAEAWHPTGYVLDPPITPIVVPVPMPSTM</sequence>
<protein>
    <submittedName>
        <fullName evidence="3">Uncharacterized protein</fullName>
    </submittedName>
</protein>
<dbReference type="PROSITE" id="PS00330">
    <property type="entry name" value="HEMOLYSIN_CALCIUM"/>
    <property type="match status" value="2"/>
</dbReference>
<gene>
    <name evidence="3" type="ORF">LCGC14_2105140</name>
</gene>
<dbReference type="PANTHER" id="PTHR38340:SF1">
    <property type="entry name" value="S-LAYER PROTEIN"/>
    <property type="match status" value="1"/>
</dbReference>
<evidence type="ECO:0000256" key="2">
    <source>
        <dbReference type="ARBA" id="ARBA00022525"/>
    </source>
</evidence>
<dbReference type="PANTHER" id="PTHR38340">
    <property type="entry name" value="S-LAYER PROTEIN"/>
    <property type="match status" value="1"/>
</dbReference>
<dbReference type="Pfam" id="PF00353">
    <property type="entry name" value="HemolysinCabind"/>
    <property type="match status" value="3"/>
</dbReference>
<name>A0A0F9E8P9_9ZZZZ</name>
<dbReference type="InterPro" id="IPR001343">
    <property type="entry name" value="Hemolysn_Ca-bd"/>
</dbReference>
<dbReference type="SUPFAM" id="SSF51120">
    <property type="entry name" value="beta-Roll"/>
    <property type="match status" value="1"/>
</dbReference>
<dbReference type="GO" id="GO:0005509">
    <property type="term" value="F:calcium ion binding"/>
    <property type="evidence" value="ECO:0007669"/>
    <property type="project" value="InterPro"/>
</dbReference>
<dbReference type="InterPro" id="IPR018511">
    <property type="entry name" value="Hemolysin-typ_Ca-bd_CS"/>
</dbReference>
<dbReference type="GO" id="GO:0005576">
    <property type="term" value="C:extracellular region"/>
    <property type="evidence" value="ECO:0007669"/>
    <property type="project" value="UniProtKB-SubCell"/>
</dbReference>
<dbReference type="InterPro" id="IPR050557">
    <property type="entry name" value="RTX_toxin/Mannuronan_C5-epim"/>
</dbReference>
<accession>A0A0F9E8P9</accession>
<evidence type="ECO:0000313" key="3">
    <source>
        <dbReference type="EMBL" id="KKL70413.1"/>
    </source>
</evidence>
<feature type="non-terminal residue" evidence="3">
    <location>
        <position position="1"/>
    </location>
</feature>
<dbReference type="EMBL" id="LAZR01025899">
    <property type="protein sequence ID" value="KKL70413.1"/>
    <property type="molecule type" value="Genomic_DNA"/>
</dbReference>
<dbReference type="Gene3D" id="3.30.420.40">
    <property type="match status" value="1"/>
</dbReference>
<proteinExistence type="predicted"/>